<proteinExistence type="predicted"/>
<accession>A0A3N6UNB9</accession>
<comment type="caution">
    <text evidence="1">The sequence shown here is derived from an EMBL/GenBank/DDBJ whole genome shotgun (WGS) entry which is preliminary data.</text>
</comment>
<name>A0A3N6UNB9_BRACR</name>
<organism evidence="1 2">
    <name type="scientific">Brassica cretica</name>
    <name type="common">Mustard</name>
    <dbReference type="NCBI Taxonomy" id="69181"/>
    <lineage>
        <taxon>Eukaryota</taxon>
        <taxon>Viridiplantae</taxon>
        <taxon>Streptophyta</taxon>
        <taxon>Embryophyta</taxon>
        <taxon>Tracheophyta</taxon>
        <taxon>Spermatophyta</taxon>
        <taxon>Magnoliopsida</taxon>
        <taxon>eudicotyledons</taxon>
        <taxon>Gunneridae</taxon>
        <taxon>Pentapetalae</taxon>
        <taxon>rosids</taxon>
        <taxon>malvids</taxon>
        <taxon>Brassicales</taxon>
        <taxon>Brassicaceae</taxon>
        <taxon>Brassiceae</taxon>
        <taxon>Brassica</taxon>
    </lineage>
</organism>
<evidence type="ECO:0000313" key="1">
    <source>
        <dbReference type="EMBL" id="KAF3602708.1"/>
    </source>
</evidence>
<protein>
    <submittedName>
        <fullName evidence="1">Uncharacterized protein</fullName>
    </submittedName>
</protein>
<dbReference type="AlphaFoldDB" id="A0A3N6UNB9"/>
<evidence type="ECO:0000313" key="2">
    <source>
        <dbReference type="Proteomes" id="UP000712600"/>
    </source>
</evidence>
<dbReference type="EMBL" id="QGKX02000004">
    <property type="protein sequence ID" value="KAF3602708.1"/>
    <property type="molecule type" value="Genomic_DNA"/>
</dbReference>
<gene>
    <name evidence="1" type="ORF">F2Q69_00038899</name>
</gene>
<sequence length="80" mass="8858">MLVNVGGMEMTMVKREPGKKKNRMVRSSLIWDQYHWSGAAITTKGLGEEPVIAVKAELRRVTNQALSFTGRSQPGNNSVL</sequence>
<dbReference type="Proteomes" id="UP000712600">
    <property type="component" value="Unassembled WGS sequence"/>
</dbReference>
<reference evidence="1" key="1">
    <citation type="submission" date="2019-12" db="EMBL/GenBank/DDBJ databases">
        <title>Genome sequencing and annotation of Brassica cretica.</title>
        <authorList>
            <person name="Studholme D.J."/>
            <person name="Sarris P."/>
        </authorList>
    </citation>
    <scope>NUCLEOTIDE SEQUENCE</scope>
    <source>
        <strain evidence="1">PFS-109/04</strain>
        <tissue evidence="1">Leaf</tissue>
    </source>
</reference>